<dbReference type="GO" id="GO:0102559">
    <property type="term" value="F:peptide chain release factor N(5)-glutamine methyltransferase activity"/>
    <property type="evidence" value="ECO:0007669"/>
    <property type="project" value="UniProtKB-EC"/>
</dbReference>
<dbReference type="PROSITE" id="PS00092">
    <property type="entry name" value="N6_MTASE"/>
    <property type="match status" value="1"/>
</dbReference>
<dbReference type="Pfam" id="PF17827">
    <property type="entry name" value="PrmC_N"/>
    <property type="match status" value="1"/>
</dbReference>
<evidence type="ECO:0000256" key="2">
    <source>
        <dbReference type="ARBA" id="ARBA00022679"/>
    </source>
</evidence>
<feature type="binding site" evidence="5">
    <location>
        <position position="142"/>
    </location>
    <ligand>
        <name>S-adenosyl-L-methionine</name>
        <dbReference type="ChEBI" id="CHEBI:59789"/>
    </ligand>
</feature>
<dbReference type="PANTHER" id="PTHR18895">
    <property type="entry name" value="HEMK METHYLTRANSFERASE"/>
    <property type="match status" value="1"/>
</dbReference>
<feature type="binding site" evidence="5">
    <location>
        <position position="186"/>
    </location>
    <ligand>
        <name>S-adenosyl-L-methionine</name>
        <dbReference type="ChEBI" id="CHEBI:59789"/>
    </ligand>
</feature>
<evidence type="ECO:0000256" key="4">
    <source>
        <dbReference type="ARBA" id="ARBA00048391"/>
    </source>
</evidence>
<dbReference type="InterPro" id="IPR002052">
    <property type="entry name" value="DNA_methylase_N6_adenine_CS"/>
</dbReference>
<dbReference type="CDD" id="cd02440">
    <property type="entry name" value="AdoMet_MTases"/>
    <property type="match status" value="1"/>
</dbReference>
<comment type="function">
    <text evidence="5">Methylates the class 1 translation termination release factors RF1/PrfA and RF2/PrfB on the glutamine residue of the universally conserved GGQ motif.</text>
</comment>
<dbReference type="InterPro" id="IPR040758">
    <property type="entry name" value="PrmC_N"/>
</dbReference>
<evidence type="ECO:0000256" key="5">
    <source>
        <dbReference type="HAMAP-Rule" id="MF_02126"/>
    </source>
</evidence>
<dbReference type="NCBIfam" id="TIGR03534">
    <property type="entry name" value="RF_mod_PrmC"/>
    <property type="match status" value="1"/>
</dbReference>
<feature type="domain" description="Release factor glutamine methyltransferase N-terminal" evidence="7">
    <location>
        <begin position="5"/>
        <end position="73"/>
    </location>
</feature>
<reference evidence="8 9" key="1">
    <citation type="submission" date="2023-06" db="EMBL/GenBank/DDBJ databases">
        <title>Five Gram-positive bacteria isolated from mangrove sediments in Shenzhen, Guangdong, China.</title>
        <authorList>
            <person name="Yu S."/>
            <person name="Zheng W."/>
            <person name="Huang Y."/>
        </authorList>
    </citation>
    <scope>NUCLEOTIDE SEQUENCE [LARGE SCALE GENOMIC DNA]</scope>
    <source>
        <strain evidence="8 9">SaN35-3</strain>
    </source>
</reference>
<comment type="caution">
    <text evidence="5">Lacks conserved residue(s) required for the propagation of feature annotation.</text>
</comment>
<sequence length="284" mass="31796">MKVYEALNWASSYLQEANRDNNAAELLLRHHMKLTRAQLFSESRKEVNEQIWLSFQSDVKEHAKGVPVQYMIGSESFYGRSFLVNQEVLIPRPETEELIEGILQRITTFNRELIVADIGTGSGAIAVTLSLENSNMNVYATDIAAESLKVAKENASQLGVEVTFLQGDLVQPLVESKLKFDVIVSNPPYIPIAEVDQLEVVVKDFEPRRALAGGEDGLDFYRRLASDLPQIMKEQFLIGVEIGVGQGEQVSTIFHNAFPLAQVEIVNDINGKDRMVFVQKNKTP</sequence>
<dbReference type="InterPro" id="IPR007848">
    <property type="entry name" value="Small_mtfrase_dom"/>
</dbReference>
<accession>A0ABY9JZX8</accession>
<evidence type="ECO:0000256" key="1">
    <source>
        <dbReference type="ARBA" id="ARBA00022603"/>
    </source>
</evidence>
<dbReference type="Gene3D" id="3.40.50.150">
    <property type="entry name" value="Vaccinia Virus protein VP39"/>
    <property type="match status" value="1"/>
</dbReference>
<gene>
    <name evidence="5 8" type="primary">prmC</name>
    <name evidence="8" type="ORF">LC087_12505</name>
</gene>
<dbReference type="HAMAP" id="MF_02126">
    <property type="entry name" value="RF_methyltr_PrmC"/>
    <property type="match status" value="1"/>
</dbReference>
<evidence type="ECO:0000313" key="8">
    <source>
        <dbReference type="EMBL" id="WLR44333.1"/>
    </source>
</evidence>
<organism evidence="8 9">
    <name type="scientific">Bacillus carboniphilus</name>
    <dbReference type="NCBI Taxonomy" id="86663"/>
    <lineage>
        <taxon>Bacteria</taxon>
        <taxon>Bacillati</taxon>
        <taxon>Bacillota</taxon>
        <taxon>Bacilli</taxon>
        <taxon>Bacillales</taxon>
        <taxon>Bacillaceae</taxon>
        <taxon>Bacillus</taxon>
    </lineage>
</organism>
<feature type="binding site" evidence="5">
    <location>
        <begin position="186"/>
        <end position="189"/>
    </location>
    <ligand>
        <name>substrate</name>
    </ligand>
</feature>
<dbReference type="InterPro" id="IPR029063">
    <property type="entry name" value="SAM-dependent_MTases_sf"/>
</dbReference>
<dbReference type="NCBIfam" id="TIGR00536">
    <property type="entry name" value="hemK_fam"/>
    <property type="match status" value="1"/>
</dbReference>
<keyword evidence="9" id="KW-1185">Reference proteome</keyword>
<comment type="similarity">
    <text evidence="5">Belongs to the protein N5-glutamine methyltransferase family. PrmC subfamily.</text>
</comment>
<dbReference type="InterPro" id="IPR019874">
    <property type="entry name" value="RF_methyltr_PrmC"/>
</dbReference>
<evidence type="ECO:0000259" key="6">
    <source>
        <dbReference type="Pfam" id="PF05175"/>
    </source>
</evidence>
<dbReference type="EMBL" id="CP129013">
    <property type="protein sequence ID" value="WLR44333.1"/>
    <property type="molecule type" value="Genomic_DNA"/>
</dbReference>
<evidence type="ECO:0000259" key="7">
    <source>
        <dbReference type="Pfam" id="PF17827"/>
    </source>
</evidence>
<proteinExistence type="inferred from homology"/>
<comment type="catalytic activity">
    <reaction evidence="4 5">
        <text>L-glutaminyl-[peptide chain release factor] + S-adenosyl-L-methionine = N(5)-methyl-L-glutaminyl-[peptide chain release factor] + S-adenosyl-L-homocysteine + H(+)</text>
        <dbReference type="Rhea" id="RHEA:42896"/>
        <dbReference type="Rhea" id="RHEA-COMP:10271"/>
        <dbReference type="Rhea" id="RHEA-COMP:10272"/>
        <dbReference type="ChEBI" id="CHEBI:15378"/>
        <dbReference type="ChEBI" id="CHEBI:30011"/>
        <dbReference type="ChEBI" id="CHEBI:57856"/>
        <dbReference type="ChEBI" id="CHEBI:59789"/>
        <dbReference type="ChEBI" id="CHEBI:61891"/>
        <dbReference type="EC" id="2.1.1.297"/>
    </reaction>
</comment>
<dbReference type="PANTHER" id="PTHR18895:SF74">
    <property type="entry name" value="MTRF1L RELEASE FACTOR GLUTAMINE METHYLTRANSFERASE"/>
    <property type="match status" value="1"/>
</dbReference>
<protein>
    <recommendedName>
        <fullName evidence="5">Release factor glutamine methyltransferase</fullName>
        <shortName evidence="5">RF MTase</shortName>
        <ecNumber evidence="5">2.1.1.297</ecNumber>
    </recommendedName>
    <alternativeName>
        <fullName evidence="5">N5-glutamine methyltransferase PrmC</fullName>
    </alternativeName>
    <alternativeName>
        <fullName evidence="5">Protein-(glutamine-N5) MTase PrmC</fullName>
    </alternativeName>
    <alternativeName>
        <fullName evidence="5">Protein-glutamine N-methyltransferase PrmC</fullName>
    </alternativeName>
</protein>
<dbReference type="Gene3D" id="1.10.8.10">
    <property type="entry name" value="DNA helicase RuvA subunit, C-terminal domain"/>
    <property type="match status" value="1"/>
</dbReference>
<feature type="domain" description="Methyltransferase small" evidence="6">
    <location>
        <begin position="112"/>
        <end position="190"/>
    </location>
</feature>
<dbReference type="EC" id="2.1.1.297" evidence="5"/>
<dbReference type="InterPro" id="IPR004556">
    <property type="entry name" value="HemK-like"/>
</dbReference>
<evidence type="ECO:0000256" key="3">
    <source>
        <dbReference type="ARBA" id="ARBA00022691"/>
    </source>
</evidence>
<feature type="binding site" evidence="5">
    <location>
        <begin position="119"/>
        <end position="123"/>
    </location>
    <ligand>
        <name>S-adenosyl-L-methionine</name>
        <dbReference type="ChEBI" id="CHEBI:59789"/>
    </ligand>
</feature>
<keyword evidence="3 5" id="KW-0949">S-adenosyl-L-methionine</keyword>
<dbReference type="SUPFAM" id="SSF53335">
    <property type="entry name" value="S-adenosyl-L-methionine-dependent methyltransferases"/>
    <property type="match status" value="1"/>
</dbReference>
<evidence type="ECO:0000313" key="9">
    <source>
        <dbReference type="Proteomes" id="UP001197974"/>
    </source>
</evidence>
<keyword evidence="2 5" id="KW-0808">Transferase</keyword>
<dbReference type="RefSeq" id="WP_226541552.1">
    <property type="nucleotide sequence ID" value="NZ_CP129013.1"/>
</dbReference>
<dbReference type="Proteomes" id="UP001197974">
    <property type="component" value="Chromosome"/>
</dbReference>
<keyword evidence="1 5" id="KW-0489">Methyltransferase</keyword>
<dbReference type="GO" id="GO:0032259">
    <property type="term" value="P:methylation"/>
    <property type="evidence" value="ECO:0007669"/>
    <property type="project" value="UniProtKB-KW"/>
</dbReference>
<dbReference type="InterPro" id="IPR050320">
    <property type="entry name" value="N5-glutamine_MTase"/>
</dbReference>
<dbReference type="Pfam" id="PF05175">
    <property type="entry name" value="MTS"/>
    <property type="match status" value="1"/>
</dbReference>
<name>A0ABY9JZX8_9BACI</name>